<dbReference type="GO" id="GO:0016747">
    <property type="term" value="F:acyltransferase activity, transferring groups other than amino-acyl groups"/>
    <property type="evidence" value="ECO:0007669"/>
    <property type="project" value="InterPro"/>
</dbReference>
<sequence>MNTIRQITAEETYIVRQEVLRKGQPPESCRFDGDELPTTVHLGLFDNGMLAGIVTVLDHGNPVFGTGKAFQLRGMAVRTTHQMKGFGAALLSGAEAFVKTEGGTVVWFNARTTAVGFYEKAGYQKNGPAFEIGNVGPHYMMFKAIL</sequence>
<dbReference type="KEGG" id="fmg:HYN48_01500"/>
<accession>A0A2S0RA17</accession>
<dbReference type="Proteomes" id="UP000244193">
    <property type="component" value="Chromosome"/>
</dbReference>
<reference evidence="2 3" key="1">
    <citation type="submission" date="2018-04" db="EMBL/GenBank/DDBJ databases">
        <title>Genome sequencing of Flavobacterium sp. HYN0048.</title>
        <authorList>
            <person name="Yi H."/>
            <person name="Baek C."/>
        </authorList>
    </citation>
    <scope>NUCLEOTIDE SEQUENCE [LARGE SCALE GENOMIC DNA]</scope>
    <source>
        <strain evidence="2 3">HYN0048</strain>
    </source>
</reference>
<keyword evidence="3" id="KW-1185">Reference proteome</keyword>
<name>A0A2S0RA17_9FLAO</name>
<dbReference type="RefSeq" id="WP_108369453.1">
    <property type="nucleotide sequence ID" value="NZ_CP028811.1"/>
</dbReference>
<dbReference type="CDD" id="cd04301">
    <property type="entry name" value="NAT_SF"/>
    <property type="match status" value="1"/>
</dbReference>
<evidence type="ECO:0000259" key="1">
    <source>
        <dbReference type="PROSITE" id="PS51186"/>
    </source>
</evidence>
<evidence type="ECO:0000313" key="3">
    <source>
        <dbReference type="Proteomes" id="UP000244193"/>
    </source>
</evidence>
<dbReference type="EMBL" id="CP028811">
    <property type="protein sequence ID" value="AWA28867.1"/>
    <property type="molecule type" value="Genomic_DNA"/>
</dbReference>
<proteinExistence type="predicted"/>
<dbReference type="Pfam" id="PF13673">
    <property type="entry name" value="Acetyltransf_10"/>
    <property type="match status" value="1"/>
</dbReference>
<dbReference type="PROSITE" id="PS51186">
    <property type="entry name" value="GNAT"/>
    <property type="match status" value="1"/>
</dbReference>
<protein>
    <submittedName>
        <fullName evidence="2">GNAT family N-acetyltransferase</fullName>
    </submittedName>
</protein>
<dbReference type="Gene3D" id="3.40.630.30">
    <property type="match status" value="1"/>
</dbReference>
<dbReference type="InterPro" id="IPR016181">
    <property type="entry name" value="Acyl_CoA_acyltransferase"/>
</dbReference>
<dbReference type="AlphaFoldDB" id="A0A2S0RA17"/>
<evidence type="ECO:0000313" key="2">
    <source>
        <dbReference type="EMBL" id="AWA28867.1"/>
    </source>
</evidence>
<organism evidence="2 3">
    <name type="scientific">Flavobacterium magnum</name>
    <dbReference type="NCBI Taxonomy" id="2162713"/>
    <lineage>
        <taxon>Bacteria</taxon>
        <taxon>Pseudomonadati</taxon>
        <taxon>Bacteroidota</taxon>
        <taxon>Flavobacteriia</taxon>
        <taxon>Flavobacteriales</taxon>
        <taxon>Flavobacteriaceae</taxon>
        <taxon>Flavobacterium</taxon>
    </lineage>
</organism>
<feature type="domain" description="N-acetyltransferase" evidence="1">
    <location>
        <begin position="2"/>
        <end position="146"/>
    </location>
</feature>
<gene>
    <name evidence="2" type="ORF">HYN48_01500</name>
</gene>
<dbReference type="SUPFAM" id="SSF55729">
    <property type="entry name" value="Acyl-CoA N-acyltransferases (Nat)"/>
    <property type="match status" value="1"/>
</dbReference>
<dbReference type="InterPro" id="IPR000182">
    <property type="entry name" value="GNAT_dom"/>
</dbReference>
<keyword evidence="2" id="KW-0808">Transferase</keyword>
<dbReference type="OrthoDB" id="2352823at2"/>